<evidence type="ECO:0000256" key="1">
    <source>
        <dbReference type="ARBA" id="ARBA00010699"/>
    </source>
</evidence>
<evidence type="ECO:0000256" key="3">
    <source>
        <dbReference type="ARBA" id="ARBA00022679"/>
    </source>
</evidence>
<dbReference type="EMBL" id="JACRSW010000035">
    <property type="protein sequence ID" value="MBC8558225.1"/>
    <property type="molecule type" value="Genomic_DNA"/>
</dbReference>
<evidence type="ECO:0000259" key="6">
    <source>
        <dbReference type="Pfam" id="PF00551"/>
    </source>
</evidence>
<sequence length="317" mass="35166">MRILFMGTPDFAVETLETLIHSEHEVIGVVTQPDKPKGRGGKVQFSPVKEAAIEAGIPVFQPNRVRDGAFIEQLRSILPDVIVVVAFGQILTKEILELPRYGCLNVHASLLPKLRGAAPIQWSVIDGDKESGVTIQQMDEGLDTGDILLVEKYTLDPKETGGSLFDKLAKLGGPMILKVLQMAEEGSLQPQKQDDAQHTYAKRLSKATGQMDFTKPANELERLIRGLNPWPSAFCFLNGKMLKIWEADVIEDTVSSDQDIEAGMIVDVAKDSFDVKTKDGLLRVYEVQLEGKKRMRCDAFLRGFSLEKGQQLKSSRE</sequence>
<dbReference type="InterPro" id="IPR002376">
    <property type="entry name" value="Formyl_transf_N"/>
</dbReference>
<evidence type="ECO:0000256" key="4">
    <source>
        <dbReference type="ARBA" id="ARBA00022917"/>
    </source>
</evidence>
<feature type="binding site" evidence="5">
    <location>
        <begin position="109"/>
        <end position="112"/>
    </location>
    <ligand>
        <name>(6S)-5,6,7,8-tetrahydrofolate</name>
        <dbReference type="ChEBI" id="CHEBI:57453"/>
    </ligand>
</feature>
<organism evidence="8 9">
    <name type="scientific">Jutongia hominis</name>
    <dbReference type="NCBI Taxonomy" id="2763664"/>
    <lineage>
        <taxon>Bacteria</taxon>
        <taxon>Bacillati</taxon>
        <taxon>Bacillota</taxon>
        <taxon>Clostridia</taxon>
        <taxon>Lachnospirales</taxon>
        <taxon>Lachnospiraceae</taxon>
        <taxon>Jutongia</taxon>
    </lineage>
</organism>
<comment type="catalytic activity">
    <reaction evidence="5">
        <text>L-methionyl-tRNA(fMet) + (6R)-10-formyltetrahydrofolate = N-formyl-L-methionyl-tRNA(fMet) + (6S)-5,6,7,8-tetrahydrofolate + H(+)</text>
        <dbReference type="Rhea" id="RHEA:24380"/>
        <dbReference type="Rhea" id="RHEA-COMP:9952"/>
        <dbReference type="Rhea" id="RHEA-COMP:9953"/>
        <dbReference type="ChEBI" id="CHEBI:15378"/>
        <dbReference type="ChEBI" id="CHEBI:57453"/>
        <dbReference type="ChEBI" id="CHEBI:78530"/>
        <dbReference type="ChEBI" id="CHEBI:78844"/>
        <dbReference type="ChEBI" id="CHEBI:195366"/>
        <dbReference type="EC" id="2.1.2.9"/>
    </reaction>
</comment>
<accession>A0ABR7MWP3</accession>
<dbReference type="PANTHER" id="PTHR11138">
    <property type="entry name" value="METHIONYL-TRNA FORMYLTRANSFERASE"/>
    <property type="match status" value="1"/>
</dbReference>
<protein>
    <recommendedName>
        <fullName evidence="2 5">Methionyl-tRNA formyltransferase</fullName>
        <ecNumber evidence="2 5">2.1.2.9</ecNumber>
    </recommendedName>
</protein>
<dbReference type="SUPFAM" id="SSF53328">
    <property type="entry name" value="Formyltransferase"/>
    <property type="match status" value="1"/>
</dbReference>
<dbReference type="Gene3D" id="3.40.50.12230">
    <property type="match status" value="1"/>
</dbReference>
<comment type="function">
    <text evidence="5">Attaches a formyl group to the free amino group of methionyl-tRNA(fMet). The formyl group appears to play a dual role in the initiator identity of N-formylmethionyl-tRNA by promoting its recognition by IF2 and preventing the misappropriation of this tRNA by the elongation apparatus.</text>
</comment>
<dbReference type="CDD" id="cd08704">
    <property type="entry name" value="Met_tRNA_FMT_C"/>
    <property type="match status" value="1"/>
</dbReference>
<dbReference type="PANTHER" id="PTHR11138:SF5">
    <property type="entry name" value="METHIONYL-TRNA FORMYLTRANSFERASE, MITOCHONDRIAL"/>
    <property type="match status" value="1"/>
</dbReference>
<evidence type="ECO:0000256" key="5">
    <source>
        <dbReference type="HAMAP-Rule" id="MF_00182"/>
    </source>
</evidence>
<evidence type="ECO:0000313" key="9">
    <source>
        <dbReference type="Proteomes" id="UP000637513"/>
    </source>
</evidence>
<dbReference type="Pfam" id="PF00551">
    <property type="entry name" value="Formyl_trans_N"/>
    <property type="match status" value="1"/>
</dbReference>
<comment type="similarity">
    <text evidence="1 5">Belongs to the Fmt family.</text>
</comment>
<keyword evidence="3 5" id="KW-0808">Transferase</keyword>
<dbReference type="InterPro" id="IPR001555">
    <property type="entry name" value="GART_AS"/>
</dbReference>
<dbReference type="InterPro" id="IPR005793">
    <property type="entry name" value="Formyl_trans_C"/>
</dbReference>
<dbReference type="NCBIfam" id="TIGR00460">
    <property type="entry name" value="fmt"/>
    <property type="match status" value="1"/>
</dbReference>
<dbReference type="Pfam" id="PF02911">
    <property type="entry name" value="Formyl_trans_C"/>
    <property type="match status" value="1"/>
</dbReference>
<dbReference type="InterPro" id="IPR041711">
    <property type="entry name" value="Met-tRNA-FMT_N"/>
</dbReference>
<proteinExistence type="inferred from homology"/>
<gene>
    <name evidence="5" type="primary">fmt</name>
    <name evidence="8" type="ORF">H8700_10985</name>
</gene>
<evidence type="ECO:0000259" key="7">
    <source>
        <dbReference type="Pfam" id="PF02911"/>
    </source>
</evidence>
<dbReference type="HAMAP" id="MF_00182">
    <property type="entry name" value="Formyl_trans"/>
    <property type="match status" value="1"/>
</dbReference>
<feature type="domain" description="Formyl transferase N-terminal" evidence="6">
    <location>
        <begin position="1"/>
        <end position="179"/>
    </location>
</feature>
<keyword evidence="9" id="KW-1185">Reference proteome</keyword>
<dbReference type="PROSITE" id="PS00373">
    <property type="entry name" value="GART"/>
    <property type="match status" value="1"/>
</dbReference>
<evidence type="ECO:0000313" key="8">
    <source>
        <dbReference type="EMBL" id="MBC8558225.1"/>
    </source>
</evidence>
<dbReference type="InterPro" id="IPR036477">
    <property type="entry name" value="Formyl_transf_N_sf"/>
</dbReference>
<dbReference type="RefSeq" id="WP_249305670.1">
    <property type="nucleotide sequence ID" value="NZ_JACRSW010000035.1"/>
</dbReference>
<dbReference type="EC" id="2.1.2.9" evidence="2 5"/>
<dbReference type="InterPro" id="IPR044135">
    <property type="entry name" value="Met-tRNA-FMT_C"/>
</dbReference>
<dbReference type="CDD" id="cd08646">
    <property type="entry name" value="FMT_core_Met-tRNA-FMT_N"/>
    <property type="match status" value="1"/>
</dbReference>
<dbReference type="SUPFAM" id="SSF50486">
    <property type="entry name" value="FMT C-terminal domain-like"/>
    <property type="match status" value="1"/>
</dbReference>
<comment type="caution">
    <text evidence="8">The sequence shown here is derived from an EMBL/GenBank/DDBJ whole genome shotgun (WGS) entry which is preliminary data.</text>
</comment>
<reference evidence="8 9" key="1">
    <citation type="submission" date="2020-08" db="EMBL/GenBank/DDBJ databases">
        <title>Genome public.</title>
        <authorList>
            <person name="Liu C."/>
            <person name="Sun Q."/>
        </authorList>
    </citation>
    <scope>NUCLEOTIDE SEQUENCE [LARGE SCALE GENOMIC DNA]</scope>
    <source>
        <strain evidence="8 9">BX3</strain>
    </source>
</reference>
<keyword evidence="4 5" id="KW-0648">Protein biosynthesis</keyword>
<name>A0ABR7MWP3_9FIRM</name>
<dbReference type="InterPro" id="IPR005794">
    <property type="entry name" value="Fmt"/>
</dbReference>
<evidence type="ECO:0000256" key="2">
    <source>
        <dbReference type="ARBA" id="ARBA00012261"/>
    </source>
</evidence>
<dbReference type="GO" id="GO:0004479">
    <property type="term" value="F:methionyl-tRNA formyltransferase activity"/>
    <property type="evidence" value="ECO:0007669"/>
    <property type="project" value="UniProtKB-EC"/>
</dbReference>
<dbReference type="InterPro" id="IPR011034">
    <property type="entry name" value="Formyl_transferase-like_C_sf"/>
</dbReference>
<feature type="domain" description="Formyl transferase C-terminal" evidence="7">
    <location>
        <begin position="203"/>
        <end position="304"/>
    </location>
</feature>
<dbReference type="Proteomes" id="UP000637513">
    <property type="component" value="Unassembled WGS sequence"/>
</dbReference>